<dbReference type="InterPro" id="IPR011047">
    <property type="entry name" value="Quinoprotein_ADH-like_sf"/>
</dbReference>
<dbReference type="InterPro" id="IPR019775">
    <property type="entry name" value="WD40_repeat_CS"/>
</dbReference>
<keyword evidence="4" id="KW-0479">Metal-binding</keyword>
<dbReference type="CDD" id="cd05677">
    <property type="entry name" value="M20_dipept_like_DUG2_type"/>
    <property type="match status" value="1"/>
</dbReference>
<protein>
    <submittedName>
        <fullName evidence="9">LAFE_0F08658g1_1</fullName>
    </submittedName>
</protein>
<evidence type="ECO:0000313" key="9">
    <source>
        <dbReference type="EMBL" id="SCW02539.1"/>
    </source>
</evidence>
<evidence type="ECO:0000256" key="2">
    <source>
        <dbReference type="ARBA" id="ARBA00022574"/>
    </source>
</evidence>
<sequence>MPDQPSLIHRWSHTYSILSTVAFPHKKILFAGTHDSKILCFDLNTYNLIKTIRLGDSDETHTKSSVLCLAKSKDEKLLFSGGADSLVRIWSVGDITRDYSICVKELGTVYSLLDIGDIFSLKYLDGHQTIVFGCQNANMLYLPNVLDKIQSKDSFDDLNKLPHRRFDKFFDSLGPGSKPEYSRPASPDSVSSFSDNVILQVPSENIVQYAHNGFIYSIQQLKGYKESLPDHFYPFNVPNENYEFIVSGGGDGMNKVWALAMLPDSSTRIALVSELDSDDSVLCQFIEYPFLYCGLTGGIIKIWDLNTNELISTLHAPDSSDIMSLTVYQDHIFATQEKGITKFYQDSIYHWSAHERLVLSAEILRKACTRCKHVRLVTGGNDGTLALWDINNLVEENDSGHVFHYNASEFEELSQKDNGNSWVKYQASLLEHDNMLQTLKELISFKTVSARNETQYLIDARKCATFLQQLFNKFGAAKCELLAVENGGNPLVYALFKGNAENKSKILWYAHYDVISAGDPSCWNTDPFSLTCEDGYLKGRGVSDNKGPLVAAIYSVAELALNNSLPNDVVFLIEGQEESGSDGFANVVNQHIDLIGRDVGWILFSNSYWIDREIPCLNYGLRGVINAKITIWSNEPDRHSGVDGGVHREPTADLVRVISKLQDDEGNVLIPGFYESIKELSGKEYNHFKEIIHRADIDETITVDQLIAKWTKPSLSITTMKVSGPGNATVIPRKATISISIRLVPEQNLHAVRKSLEDYVQSSFTKLKSKNHMEIKILNEAEPWLGDPENLAYKVLKEEISDAWGIDPLLVREGGSIPQVRFLERVLDAPAAQIPCGQSTDNAHLDNEQLRIKNWYRMRQILGNVFSKL</sequence>
<organism evidence="9 10">
    <name type="scientific">Lachancea fermentati</name>
    <name type="common">Zygosaccharomyces fermentati</name>
    <dbReference type="NCBI Taxonomy" id="4955"/>
    <lineage>
        <taxon>Eukaryota</taxon>
        <taxon>Fungi</taxon>
        <taxon>Dikarya</taxon>
        <taxon>Ascomycota</taxon>
        <taxon>Saccharomycotina</taxon>
        <taxon>Saccharomycetes</taxon>
        <taxon>Saccharomycetales</taxon>
        <taxon>Saccharomycetaceae</taxon>
        <taxon>Lachancea</taxon>
    </lineage>
</organism>
<evidence type="ECO:0000256" key="4">
    <source>
        <dbReference type="ARBA" id="ARBA00022723"/>
    </source>
</evidence>
<dbReference type="Pfam" id="PF00400">
    <property type="entry name" value="WD40"/>
    <property type="match status" value="1"/>
</dbReference>
<dbReference type="InterPro" id="IPR002933">
    <property type="entry name" value="Peptidase_M20"/>
</dbReference>
<dbReference type="SUPFAM" id="SSF53187">
    <property type="entry name" value="Zn-dependent exopeptidases"/>
    <property type="match status" value="1"/>
</dbReference>
<keyword evidence="2 7" id="KW-0853">WD repeat</keyword>
<dbReference type="STRING" id="4955.A0A1G4MF96"/>
<dbReference type="OMA" id="HATVCVD"/>
<dbReference type="InterPro" id="IPR015943">
    <property type="entry name" value="WD40/YVTN_repeat-like_dom_sf"/>
</dbReference>
<name>A0A1G4MF96_LACFM</name>
<dbReference type="PROSITE" id="PS00678">
    <property type="entry name" value="WD_REPEATS_1"/>
    <property type="match status" value="1"/>
</dbReference>
<keyword evidence="6" id="KW-0378">Hydrolase</keyword>
<comment type="similarity">
    <text evidence="1">Belongs to the peptidase M20A family.</text>
</comment>
<dbReference type="InterPro" id="IPR001680">
    <property type="entry name" value="WD40_rpt"/>
</dbReference>
<dbReference type="InterPro" id="IPR017149">
    <property type="entry name" value="GSH_degradosome_Dug2"/>
</dbReference>
<dbReference type="EMBL" id="LT598490">
    <property type="protein sequence ID" value="SCW02539.1"/>
    <property type="molecule type" value="Genomic_DNA"/>
</dbReference>
<feature type="domain" description="Peptidase M20 dimerisation" evidence="8">
    <location>
        <begin position="619"/>
        <end position="762"/>
    </location>
</feature>
<dbReference type="GO" id="GO:0006508">
    <property type="term" value="P:proteolysis"/>
    <property type="evidence" value="ECO:0007669"/>
    <property type="project" value="UniProtKB-KW"/>
</dbReference>
<accession>A0A1G4MF96</accession>
<reference evidence="10" key="1">
    <citation type="submission" date="2016-03" db="EMBL/GenBank/DDBJ databases">
        <authorList>
            <person name="Devillers H."/>
        </authorList>
    </citation>
    <scope>NUCLEOTIDE SEQUENCE [LARGE SCALE GENOMIC DNA]</scope>
</reference>
<feature type="repeat" description="WD" evidence="7">
    <location>
        <begin position="376"/>
        <end position="392"/>
    </location>
</feature>
<dbReference type="InterPro" id="IPR051458">
    <property type="entry name" value="Cyt/Met_Dipeptidase"/>
</dbReference>
<dbReference type="SMART" id="SM00320">
    <property type="entry name" value="WD40"/>
    <property type="match status" value="5"/>
</dbReference>
<dbReference type="OrthoDB" id="7832001at2759"/>
<dbReference type="Pfam" id="PF01546">
    <property type="entry name" value="Peptidase_M20"/>
    <property type="match status" value="1"/>
</dbReference>
<dbReference type="PANTHER" id="PTHR43270">
    <property type="entry name" value="BETA-ALA-HIS DIPEPTIDASE"/>
    <property type="match status" value="1"/>
</dbReference>
<dbReference type="Gene3D" id="2.130.10.10">
    <property type="entry name" value="YVTN repeat-like/Quinoprotein amine dehydrogenase"/>
    <property type="match status" value="2"/>
</dbReference>
<dbReference type="GO" id="GO:0046872">
    <property type="term" value="F:metal ion binding"/>
    <property type="evidence" value="ECO:0007669"/>
    <property type="project" value="UniProtKB-KW"/>
</dbReference>
<keyword evidence="5" id="KW-0677">Repeat</keyword>
<feature type="repeat" description="WD" evidence="7">
    <location>
        <begin position="59"/>
        <end position="92"/>
    </location>
</feature>
<dbReference type="PROSITE" id="PS50082">
    <property type="entry name" value="WD_REPEATS_2"/>
    <property type="match status" value="2"/>
</dbReference>
<evidence type="ECO:0000256" key="3">
    <source>
        <dbReference type="ARBA" id="ARBA00022670"/>
    </source>
</evidence>
<dbReference type="InterPro" id="IPR011650">
    <property type="entry name" value="Peptidase_M20_dimer"/>
</dbReference>
<dbReference type="SUPFAM" id="SSF50998">
    <property type="entry name" value="Quinoprotein alcohol dehydrogenase-like"/>
    <property type="match status" value="1"/>
</dbReference>
<evidence type="ECO:0000256" key="5">
    <source>
        <dbReference type="ARBA" id="ARBA00022737"/>
    </source>
</evidence>
<dbReference type="Pfam" id="PF07687">
    <property type="entry name" value="M20_dimer"/>
    <property type="match status" value="1"/>
</dbReference>
<proteinExistence type="inferred from homology"/>
<dbReference type="GO" id="GO:0006751">
    <property type="term" value="P:glutathione catabolic process"/>
    <property type="evidence" value="ECO:0007669"/>
    <property type="project" value="InterPro"/>
</dbReference>
<gene>
    <name evidence="9" type="ORF">LAFE_0F08658G</name>
</gene>
<dbReference type="PIRSF" id="PIRSF037237">
    <property type="entry name" value="Peptidase_WD_repeats_DUG2"/>
    <property type="match status" value="1"/>
</dbReference>
<evidence type="ECO:0000313" key="10">
    <source>
        <dbReference type="Proteomes" id="UP000190831"/>
    </source>
</evidence>
<evidence type="ECO:0000256" key="6">
    <source>
        <dbReference type="ARBA" id="ARBA00022801"/>
    </source>
</evidence>
<dbReference type="GO" id="GO:0008233">
    <property type="term" value="F:peptidase activity"/>
    <property type="evidence" value="ECO:0007669"/>
    <property type="project" value="UniProtKB-KW"/>
</dbReference>
<dbReference type="Gene3D" id="3.30.70.360">
    <property type="match status" value="1"/>
</dbReference>
<evidence type="ECO:0000256" key="7">
    <source>
        <dbReference type="PROSITE-ProRule" id="PRU00221"/>
    </source>
</evidence>
<dbReference type="Gene3D" id="3.40.630.10">
    <property type="entry name" value="Zn peptidases"/>
    <property type="match status" value="1"/>
</dbReference>
<evidence type="ECO:0000256" key="1">
    <source>
        <dbReference type="ARBA" id="ARBA00006247"/>
    </source>
</evidence>
<dbReference type="Proteomes" id="UP000190831">
    <property type="component" value="Chromosome F"/>
</dbReference>
<dbReference type="PANTHER" id="PTHR43270:SF8">
    <property type="entry name" value="DI- AND TRIPEPTIDASE DUG2-RELATED"/>
    <property type="match status" value="1"/>
</dbReference>
<keyword evidence="10" id="KW-1185">Reference proteome</keyword>
<keyword evidence="3" id="KW-0645">Protease</keyword>
<evidence type="ECO:0000259" key="8">
    <source>
        <dbReference type="Pfam" id="PF07687"/>
    </source>
</evidence>
<dbReference type="AlphaFoldDB" id="A0A1G4MF96"/>